<accession>A0ABT0A508</accession>
<dbReference type="Proteomes" id="UP001165423">
    <property type="component" value="Unassembled WGS sequence"/>
</dbReference>
<proteinExistence type="predicted"/>
<sequence length="302" mass="32410">MALRPPSRAALLLAALLGALLAGCSDPPPFAQLSGLMLDAQLDEVSGLAASRRHPDTLWMLNDGGNAARLHAVSRRGGRLATLRIDGVDNTDWEDLAAFDLDGRHYLLVADTGDNGGLRRTLQLHVIEEPASLADAVVKPAWSIAFRWPDGARDCEAVAVDAAAGQVLLVSKKRQPPELFALPLRPRAPGLQVARALGTLAGVPQADAEEVRANARLARIRSQVTAADVAADRHALAVLTYRDVLVYPRRGRETWAQALARPPQVHPLPWLPQAEALAWSADSRALYATGELSPAPLLYLHP</sequence>
<reference evidence="2 3" key="1">
    <citation type="submission" date="2022-03" db="EMBL/GenBank/DDBJ databases">
        <title>Luteimonas soily sp. nov., a novel bacterium isolated from the soil.</title>
        <authorList>
            <person name="Zhang X."/>
        </authorList>
    </citation>
    <scope>NUCLEOTIDE SEQUENCE [LARGE SCALE GENOMIC DNA]</scope>
    <source>
        <strain evidence="2 3">50</strain>
    </source>
</reference>
<evidence type="ECO:0000313" key="2">
    <source>
        <dbReference type="EMBL" id="MCJ0826069.1"/>
    </source>
</evidence>
<keyword evidence="1" id="KW-0732">Signal</keyword>
<dbReference type="RefSeq" id="WP_243321178.1">
    <property type="nucleotide sequence ID" value="NZ_JALGCL010000002.1"/>
</dbReference>
<comment type="caution">
    <text evidence="2">The sequence shown here is derived from an EMBL/GenBank/DDBJ whole genome shotgun (WGS) entry which is preliminary data.</text>
</comment>
<evidence type="ECO:0000313" key="3">
    <source>
        <dbReference type="Proteomes" id="UP001165423"/>
    </source>
</evidence>
<organism evidence="2 3">
    <name type="scientific">Cognatiluteimonas sedimenti</name>
    <dbReference type="NCBI Taxonomy" id="2927791"/>
    <lineage>
        <taxon>Bacteria</taxon>
        <taxon>Pseudomonadati</taxon>
        <taxon>Pseudomonadota</taxon>
        <taxon>Gammaproteobacteria</taxon>
        <taxon>Lysobacterales</taxon>
        <taxon>Lysobacteraceae</taxon>
        <taxon>Cognatiluteimonas</taxon>
    </lineage>
</organism>
<evidence type="ECO:0000256" key="1">
    <source>
        <dbReference type="SAM" id="SignalP"/>
    </source>
</evidence>
<dbReference type="PROSITE" id="PS51257">
    <property type="entry name" value="PROKAR_LIPOPROTEIN"/>
    <property type="match status" value="1"/>
</dbReference>
<keyword evidence="3" id="KW-1185">Reference proteome</keyword>
<dbReference type="SUPFAM" id="SSF69322">
    <property type="entry name" value="Tricorn protease domain 2"/>
    <property type="match status" value="1"/>
</dbReference>
<protein>
    <recommendedName>
        <fullName evidence="4">Integral membrane protein</fullName>
    </recommendedName>
</protein>
<dbReference type="EMBL" id="JALGCL010000002">
    <property type="protein sequence ID" value="MCJ0826069.1"/>
    <property type="molecule type" value="Genomic_DNA"/>
</dbReference>
<feature type="signal peptide" evidence="1">
    <location>
        <begin position="1"/>
        <end position="24"/>
    </location>
</feature>
<evidence type="ECO:0008006" key="4">
    <source>
        <dbReference type="Google" id="ProtNLM"/>
    </source>
</evidence>
<name>A0ABT0A508_9GAMM</name>
<feature type="chain" id="PRO_5045838529" description="Integral membrane protein" evidence="1">
    <location>
        <begin position="25"/>
        <end position="302"/>
    </location>
</feature>
<gene>
    <name evidence="2" type="ORF">MQC88_08880</name>
</gene>